<dbReference type="EMBL" id="JAWDJW010006625">
    <property type="protein sequence ID" value="KAK3064061.1"/>
    <property type="molecule type" value="Genomic_DNA"/>
</dbReference>
<evidence type="ECO:0000313" key="1">
    <source>
        <dbReference type="EMBL" id="KAK3064061.1"/>
    </source>
</evidence>
<organism evidence="1 2">
    <name type="scientific">Coniosporium uncinatum</name>
    <dbReference type="NCBI Taxonomy" id="93489"/>
    <lineage>
        <taxon>Eukaryota</taxon>
        <taxon>Fungi</taxon>
        <taxon>Dikarya</taxon>
        <taxon>Ascomycota</taxon>
        <taxon>Pezizomycotina</taxon>
        <taxon>Dothideomycetes</taxon>
        <taxon>Dothideomycetes incertae sedis</taxon>
        <taxon>Coniosporium</taxon>
    </lineage>
</organism>
<evidence type="ECO:0000313" key="2">
    <source>
        <dbReference type="Proteomes" id="UP001186974"/>
    </source>
</evidence>
<gene>
    <name evidence="1" type="ORF">LTS18_010432</name>
</gene>
<accession>A0ACC3D9U5</accession>
<keyword evidence="2" id="KW-1185">Reference proteome</keyword>
<proteinExistence type="predicted"/>
<dbReference type="Proteomes" id="UP001186974">
    <property type="component" value="Unassembled WGS sequence"/>
</dbReference>
<protein>
    <submittedName>
        <fullName evidence="1">Uncharacterized protein</fullName>
    </submittedName>
</protein>
<name>A0ACC3D9U5_9PEZI</name>
<reference evidence="1" key="1">
    <citation type="submission" date="2024-09" db="EMBL/GenBank/DDBJ databases">
        <title>Black Yeasts Isolated from many extreme environments.</title>
        <authorList>
            <person name="Coleine C."/>
            <person name="Stajich J.E."/>
            <person name="Selbmann L."/>
        </authorList>
    </citation>
    <scope>NUCLEOTIDE SEQUENCE</scope>
    <source>
        <strain evidence="1">CCFEE 5737</strain>
    </source>
</reference>
<sequence>MAKEGKACNVLLLKINQIDSITEVVEEAKQAYSYGWSVRVSHRSSETADDSVISLRKGSILDIWGRGVRVAEKGRQGIIA</sequence>
<comment type="caution">
    <text evidence="1">The sequence shown here is derived from an EMBL/GenBank/DDBJ whole genome shotgun (WGS) entry which is preliminary data.</text>
</comment>